<dbReference type="PANTHER" id="PTHR12654">
    <property type="entry name" value="BILE ACID BETA-GLUCOSIDASE-RELATED"/>
    <property type="match status" value="1"/>
</dbReference>
<evidence type="ECO:0000259" key="2">
    <source>
        <dbReference type="Pfam" id="PF12215"/>
    </source>
</evidence>
<name>A0A433XER1_9HYPH</name>
<dbReference type="InterPro" id="IPR052566">
    <property type="entry name" value="Non-lysos_glucosylceramidase"/>
</dbReference>
<dbReference type="RefSeq" id="WP_127187542.1">
    <property type="nucleotide sequence ID" value="NZ_RZNJ01000002.1"/>
</dbReference>
<dbReference type="AlphaFoldDB" id="A0A433XER1"/>
<dbReference type="InterPro" id="IPR012341">
    <property type="entry name" value="6hp_glycosidase-like_sf"/>
</dbReference>
<comment type="caution">
    <text evidence="3">The sequence shown here is derived from an EMBL/GenBank/DDBJ whole genome shotgun (WGS) entry which is preliminary data.</text>
</comment>
<evidence type="ECO:0008006" key="5">
    <source>
        <dbReference type="Google" id="ProtNLM"/>
    </source>
</evidence>
<proteinExistence type="predicted"/>
<dbReference type="PANTHER" id="PTHR12654:SF0">
    <property type="entry name" value="NON-LYSOSOMAL GLUCOSYLCERAMIDASE"/>
    <property type="match status" value="1"/>
</dbReference>
<accession>A0A433XER1</accession>
<dbReference type="OrthoDB" id="9807660at2"/>
<protein>
    <recommendedName>
        <fullName evidence="5">Beta-glucosidase</fullName>
    </recommendedName>
</protein>
<evidence type="ECO:0000259" key="1">
    <source>
        <dbReference type="Pfam" id="PF04685"/>
    </source>
</evidence>
<reference evidence="3 4" key="1">
    <citation type="journal article" date="2016" name="Int. J. Syst. Evol. Microbiol.">
        <title>Arsenicitalea aurantiaca gen. nov., sp. nov., a new member of the family Hyphomicrobiaceae, isolated from high-arsenic sediment.</title>
        <authorList>
            <person name="Mu Y."/>
            <person name="Zhou L."/>
            <person name="Zeng X.C."/>
            <person name="Liu L."/>
            <person name="Pan Y."/>
            <person name="Chen X."/>
            <person name="Wang J."/>
            <person name="Li S."/>
            <person name="Li W.J."/>
            <person name="Wang Y."/>
        </authorList>
    </citation>
    <scope>NUCLEOTIDE SEQUENCE [LARGE SCALE GENOMIC DNA]</scope>
    <source>
        <strain evidence="3 4">42-50</strain>
    </source>
</reference>
<evidence type="ECO:0000313" key="4">
    <source>
        <dbReference type="Proteomes" id="UP000281547"/>
    </source>
</evidence>
<dbReference type="GO" id="GO:0005975">
    <property type="term" value="P:carbohydrate metabolic process"/>
    <property type="evidence" value="ECO:0007669"/>
    <property type="project" value="InterPro"/>
</dbReference>
<dbReference type="EMBL" id="RZNJ01000002">
    <property type="protein sequence ID" value="RUT32585.1"/>
    <property type="molecule type" value="Genomic_DNA"/>
</dbReference>
<dbReference type="InterPro" id="IPR024462">
    <property type="entry name" value="GH116_N"/>
</dbReference>
<dbReference type="Pfam" id="PF04685">
    <property type="entry name" value="DUF608"/>
    <property type="match status" value="1"/>
</dbReference>
<dbReference type="SUPFAM" id="SSF48208">
    <property type="entry name" value="Six-hairpin glycosidases"/>
    <property type="match status" value="1"/>
</dbReference>
<gene>
    <name evidence="3" type="ORF">EMQ25_05370</name>
</gene>
<evidence type="ECO:0000313" key="3">
    <source>
        <dbReference type="EMBL" id="RUT32585.1"/>
    </source>
</evidence>
<feature type="domain" description="Glycosyl-hydrolase family 116 N-terminal" evidence="2">
    <location>
        <begin position="18"/>
        <end position="343"/>
    </location>
</feature>
<dbReference type="GO" id="GO:0004553">
    <property type="term" value="F:hydrolase activity, hydrolyzing O-glycosyl compounds"/>
    <property type="evidence" value="ECO:0007669"/>
    <property type="project" value="InterPro"/>
</dbReference>
<sequence>MSNPRFIYTGDQLKHISFPLGGIGTGSIGFSGAGRLVDWEIFNRPAKGIGNGFSHFAIKAERQGDVLDARVLNGPFTGDLTGDYRAEWARGFGAGARRDSLAGVPHFGHAEFEGRFPVSALMLSDPAFPGVVRIEAFNPLIPLNERDSSLPAAMFAITVTNTSDAPIDYSIAGVLGHGPVQPTAAKPFGQDGINGVSVTTPREADGSPRRTELVIATDAAETSRQTYLFRGLWFDALQVYWNDFTAPGRFRDRTSVPDYDAGGMPRDRDHSLQAAHITVPAGESRTVRFVIAWYVPNFEKYWVSQYWHFTEPPAPGATWPNWYATEWPGAEAVAIEALQRWDELTGMTERFRDAIYGSTLPAASLDAAVANLSILKSPTVARLTDGSLYGWEGLWPDVGSCEGSCTHVWNYQQAVPFLFPALARSMRELDYTYNMDEAGGMSFRMPLPLGTDTRTESPCADGQFGNVMKLYWDWKMSGDDEWLARLWPRVKRSIEYAWSPENPDRWDRERTGVLWGRQHHTLDMELFGPNSWLTGFYLGALKAASEMGRHLGDNETAEDYSALFEKGRSWMREHLFNGEYFVQKVDLNDRSTLDPYIDGRKSRRLAGANIYDLYWSEEHGELKYQAGEACLIDQVLAQWHADLYGLGEIFDRDQVRSALDAIYAHNFKPDFGAVFNPCRVFSARGEAGTVISDYPEQARRPAVPVPYAQETMHGFEYSFGGALYQNGMIAQGAEVFAAVRDHYDGAKRNPWNEIECGSNYARSMASWGAVPTLSGFSFDARDKSMGFAPLVRHGDRFRSFWSCGSAWGTVELTEGALTIAVADGSLTLARLRVPDGCETVRLHTGETLEHDKHTDGIGFAPVTLVSGGSLTLLGSALSPAALRDVATLQ</sequence>
<dbReference type="Proteomes" id="UP000281547">
    <property type="component" value="Unassembled WGS sequence"/>
</dbReference>
<keyword evidence="4" id="KW-1185">Reference proteome</keyword>
<dbReference type="Pfam" id="PF12215">
    <property type="entry name" value="Glyco_hydr_116N"/>
    <property type="match status" value="1"/>
</dbReference>
<organism evidence="3 4">
    <name type="scientific">Arsenicitalea aurantiaca</name>
    <dbReference type="NCBI Taxonomy" id="1783274"/>
    <lineage>
        <taxon>Bacteria</taxon>
        <taxon>Pseudomonadati</taxon>
        <taxon>Pseudomonadota</taxon>
        <taxon>Alphaproteobacteria</taxon>
        <taxon>Hyphomicrobiales</taxon>
        <taxon>Devosiaceae</taxon>
        <taxon>Arsenicitalea</taxon>
    </lineage>
</organism>
<dbReference type="InterPro" id="IPR006775">
    <property type="entry name" value="GH116_catalytic"/>
</dbReference>
<dbReference type="InterPro" id="IPR008928">
    <property type="entry name" value="6-hairpin_glycosidase_sf"/>
</dbReference>
<dbReference type="Gene3D" id="1.50.10.10">
    <property type="match status" value="1"/>
</dbReference>
<feature type="domain" description="Glycosyl-hydrolase family 116 catalytic region" evidence="1">
    <location>
        <begin position="461"/>
        <end position="767"/>
    </location>
</feature>